<dbReference type="RefSeq" id="WP_380080303.1">
    <property type="nucleotide sequence ID" value="NZ_JBHSGO010000216.1"/>
</dbReference>
<protein>
    <submittedName>
        <fullName evidence="1">YncE family protein</fullName>
    </submittedName>
</protein>
<dbReference type="Proteomes" id="UP001596020">
    <property type="component" value="Unassembled WGS sequence"/>
</dbReference>
<sequence>MKRFIFIIFLIGLTTTLSSCRKDVMIVPAQYTDLPQAKQPNSPFRGMYLLNEGNMGSNKSSLDYLDYMSGMFIRNIYAERNPNVALELGDVGNDIKIYGSKMYIVVNSSHKLEIADAITARKIKQIDVPNCRYIAFDKGYAYLSSYVGPVVVDPKAPKGAIFKIDTTGLNIVDNVEVGYQPEELVIEKGYLYVANSGGYRKPNYDNTVSIVDLKNFKKVKDIPVGYNLHRLKKDQYGHLWISSRGNYTTEKSNLYCATINPNNPLKLDIDTINVPCSNIAINNNSAYILGTDWNNIDMKNNISYAIVDIQSKKKVSNNFITDGTESEIVIPYGIIVNPYTEDILITDARNYVSSGRLICYSKQGKRKWVMTTGDIPNAMCFLPKKQ</sequence>
<keyword evidence="2" id="KW-1185">Reference proteome</keyword>
<evidence type="ECO:0000313" key="2">
    <source>
        <dbReference type="Proteomes" id="UP001596020"/>
    </source>
</evidence>
<dbReference type="PROSITE" id="PS51257">
    <property type="entry name" value="PROKAR_LIPOPROTEIN"/>
    <property type="match status" value="1"/>
</dbReference>
<dbReference type="Gene3D" id="2.130.10.10">
    <property type="entry name" value="YVTN repeat-like/Quinoprotein amine dehydrogenase"/>
    <property type="match status" value="1"/>
</dbReference>
<dbReference type="InterPro" id="IPR051200">
    <property type="entry name" value="Host-pathogen_enzymatic-act"/>
</dbReference>
<dbReference type="SUPFAM" id="SSF50969">
    <property type="entry name" value="YVTN repeat-like/Quinoprotein amine dehydrogenase"/>
    <property type="match status" value="1"/>
</dbReference>
<name>A0ABV9KA69_9PORP</name>
<dbReference type="EMBL" id="JBHSGO010000216">
    <property type="protein sequence ID" value="MFC4666843.1"/>
    <property type="molecule type" value="Genomic_DNA"/>
</dbReference>
<evidence type="ECO:0000313" key="1">
    <source>
        <dbReference type="EMBL" id="MFC4666843.1"/>
    </source>
</evidence>
<dbReference type="InterPro" id="IPR031815">
    <property type="entry name" value="DUF5074"/>
</dbReference>
<dbReference type="InterPro" id="IPR011044">
    <property type="entry name" value="Quino_amine_DH_bsu"/>
</dbReference>
<gene>
    <name evidence="1" type="ORF">ACFO3G_09585</name>
</gene>
<organism evidence="1 2">
    <name type="scientific">Falsiporphyromonas endometrii</name>
    <dbReference type="NCBI Taxonomy" id="1387297"/>
    <lineage>
        <taxon>Bacteria</taxon>
        <taxon>Pseudomonadati</taxon>
        <taxon>Bacteroidota</taxon>
        <taxon>Bacteroidia</taxon>
        <taxon>Bacteroidales</taxon>
        <taxon>Porphyromonadaceae</taxon>
        <taxon>Falsiporphyromonas</taxon>
    </lineage>
</organism>
<reference evidence="2" key="1">
    <citation type="journal article" date="2019" name="Int. J. Syst. Evol. Microbiol.">
        <title>The Global Catalogue of Microorganisms (GCM) 10K type strain sequencing project: providing services to taxonomists for standard genome sequencing and annotation.</title>
        <authorList>
            <consortium name="The Broad Institute Genomics Platform"/>
            <consortium name="The Broad Institute Genome Sequencing Center for Infectious Disease"/>
            <person name="Wu L."/>
            <person name="Ma J."/>
        </authorList>
    </citation>
    <scope>NUCLEOTIDE SEQUENCE [LARGE SCALE GENOMIC DNA]</scope>
    <source>
        <strain evidence="2">CGMCC 4.7357</strain>
    </source>
</reference>
<accession>A0ABV9KA69</accession>
<comment type="caution">
    <text evidence="1">The sequence shown here is derived from an EMBL/GenBank/DDBJ whole genome shotgun (WGS) entry which is preliminary data.</text>
</comment>
<dbReference type="InterPro" id="IPR015943">
    <property type="entry name" value="WD40/YVTN_repeat-like_dom_sf"/>
</dbReference>
<proteinExistence type="predicted"/>
<dbReference type="Pfam" id="PF16819">
    <property type="entry name" value="DUF5074"/>
    <property type="match status" value="1"/>
</dbReference>
<dbReference type="PANTHER" id="PTHR47197:SF3">
    <property type="entry name" value="DIHYDRO-HEME D1 DEHYDROGENASE"/>
    <property type="match status" value="1"/>
</dbReference>
<dbReference type="PANTHER" id="PTHR47197">
    <property type="entry name" value="PROTEIN NIRF"/>
    <property type="match status" value="1"/>
</dbReference>